<feature type="compositionally biased region" description="Basic residues" evidence="1">
    <location>
        <begin position="37"/>
        <end position="67"/>
    </location>
</feature>
<protein>
    <submittedName>
        <fullName evidence="3">DinB family protein</fullName>
    </submittedName>
</protein>
<dbReference type="InterPro" id="IPR024775">
    <property type="entry name" value="DinB-like"/>
</dbReference>
<evidence type="ECO:0000313" key="3">
    <source>
        <dbReference type="EMBL" id="TMQ72198.1"/>
    </source>
</evidence>
<comment type="caution">
    <text evidence="3">The sequence shown here is derived from an EMBL/GenBank/DDBJ whole genome shotgun (WGS) entry which is preliminary data.</text>
</comment>
<dbReference type="Pfam" id="PF12867">
    <property type="entry name" value="DinB_2"/>
    <property type="match status" value="1"/>
</dbReference>
<accession>A0A538U8H8</accession>
<proteinExistence type="predicted"/>
<dbReference type="AlphaFoldDB" id="A0A538U8H8"/>
<dbReference type="EMBL" id="VBPB01000116">
    <property type="protein sequence ID" value="TMQ72198.1"/>
    <property type="molecule type" value="Genomic_DNA"/>
</dbReference>
<dbReference type="InterPro" id="IPR034660">
    <property type="entry name" value="DinB/YfiT-like"/>
</dbReference>
<sequence>MTAAKRPRTKRKSSRVGRRAGQAAQRRARVRAERPKQKPKRTPKPRSRARRVAKTAAKRGAAPRRTRPAATAARPAGAGVRRAAARARRRAPRPAPPPAFPQATGAPAKQQVLFRMVKARASVLAAIQGLSAAEAERPLDAGQWSTRETILHLVVRDRIRLRDLESALRGVRPAWLGMDRASQARANAEDLAPLARLTWEEAVRLLHTTRQELMEAVESVAEEPEEVWGEAHPFGGMLHRLPPHDLHHAEIIKRRRVAPPNP</sequence>
<feature type="domain" description="DinB-like" evidence="2">
    <location>
        <begin position="117"/>
        <end position="252"/>
    </location>
</feature>
<feature type="compositionally biased region" description="Low complexity" evidence="1">
    <location>
        <begin position="68"/>
        <end position="82"/>
    </location>
</feature>
<evidence type="ECO:0000313" key="4">
    <source>
        <dbReference type="Proteomes" id="UP000319771"/>
    </source>
</evidence>
<organism evidence="3 4">
    <name type="scientific">Eiseniibacteriota bacterium</name>
    <dbReference type="NCBI Taxonomy" id="2212470"/>
    <lineage>
        <taxon>Bacteria</taxon>
        <taxon>Candidatus Eiseniibacteriota</taxon>
    </lineage>
</organism>
<evidence type="ECO:0000259" key="2">
    <source>
        <dbReference type="Pfam" id="PF12867"/>
    </source>
</evidence>
<dbReference type="Proteomes" id="UP000319771">
    <property type="component" value="Unassembled WGS sequence"/>
</dbReference>
<reference evidence="3 4" key="1">
    <citation type="journal article" date="2019" name="Nat. Microbiol.">
        <title>Mediterranean grassland soil C-N compound turnover is dependent on rainfall and depth, and is mediated by genomically divergent microorganisms.</title>
        <authorList>
            <person name="Diamond S."/>
            <person name="Andeer P.F."/>
            <person name="Li Z."/>
            <person name="Crits-Christoph A."/>
            <person name="Burstein D."/>
            <person name="Anantharaman K."/>
            <person name="Lane K.R."/>
            <person name="Thomas B.C."/>
            <person name="Pan C."/>
            <person name="Northen T.R."/>
            <person name="Banfield J.F."/>
        </authorList>
    </citation>
    <scope>NUCLEOTIDE SEQUENCE [LARGE SCALE GENOMIC DNA]</scope>
    <source>
        <strain evidence="3">WS_11</strain>
    </source>
</reference>
<feature type="compositionally biased region" description="Basic residues" evidence="1">
    <location>
        <begin position="83"/>
        <end position="92"/>
    </location>
</feature>
<dbReference type="Gene3D" id="1.20.120.450">
    <property type="entry name" value="dinb family like domain"/>
    <property type="match status" value="1"/>
</dbReference>
<name>A0A538U8H8_UNCEI</name>
<feature type="compositionally biased region" description="Basic residues" evidence="1">
    <location>
        <begin position="1"/>
        <end position="18"/>
    </location>
</feature>
<dbReference type="SUPFAM" id="SSF109854">
    <property type="entry name" value="DinB/YfiT-like putative metalloenzymes"/>
    <property type="match status" value="1"/>
</dbReference>
<gene>
    <name evidence="3" type="ORF">E6K81_08075</name>
</gene>
<feature type="region of interest" description="Disordered" evidence="1">
    <location>
        <begin position="1"/>
        <end position="105"/>
    </location>
</feature>
<evidence type="ECO:0000256" key="1">
    <source>
        <dbReference type="SAM" id="MobiDB-lite"/>
    </source>
</evidence>